<gene>
    <name evidence="2" type="ORF">FB475_1195</name>
</gene>
<dbReference type="EMBL" id="VFMM01000001">
    <property type="protein sequence ID" value="TQJ17083.1"/>
    <property type="molecule type" value="Genomic_DNA"/>
</dbReference>
<dbReference type="InterPro" id="IPR013783">
    <property type="entry name" value="Ig-like_fold"/>
</dbReference>
<dbReference type="RefSeq" id="WP_141853262.1">
    <property type="nucleotide sequence ID" value="NZ_BAAAKA010000048.1"/>
</dbReference>
<organism evidence="2 3">
    <name type="scientific">Kribbella jejuensis</name>
    <dbReference type="NCBI Taxonomy" id="236068"/>
    <lineage>
        <taxon>Bacteria</taxon>
        <taxon>Bacillati</taxon>
        <taxon>Actinomycetota</taxon>
        <taxon>Actinomycetes</taxon>
        <taxon>Propionibacteriales</taxon>
        <taxon>Kribbellaceae</taxon>
        <taxon>Kribbella</taxon>
    </lineage>
</organism>
<dbReference type="Proteomes" id="UP000316298">
    <property type="component" value="Unassembled WGS sequence"/>
</dbReference>
<evidence type="ECO:0000256" key="1">
    <source>
        <dbReference type="SAM" id="SignalP"/>
    </source>
</evidence>
<keyword evidence="1" id="KW-0732">Signal</keyword>
<comment type="caution">
    <text evidence="2">The sequence shown here is derived from an EMBL/GenBank/DDBJ whole genome shotgun (WGS) entry which is preliminary data.</text>
</comment>
<dbReference type="GO" id="GO:0005975">
    <property type="term" value="P:carbohydrate metabolic process"/>
    <property type="evidence" value="ECO:0007669"/>
    <property type="project" value="UniProtKB-ARBA"/>
</dbReference>
<feature type="chain" id="PRO_5022197081" description="Big-1 domain-containing protein" evidence="1">
    <location>
        <begin position="29"/>
        <end position="354"/>
    </location>
</feature>
<proteinExistence type="predicted"/>
<evidence type="ECO:0008006" key="4">
    <source>
        <dbReference type="Google" id="ProtNLM"/>
    </source>
</evidence>
<dbReference type="AlphaFoldDB" id="A0A542EP25"/>
<name>A0A542EP25_9ACTN</name>
<protein>
    <recommendedName>
        <fullName evidence="4">Big-1 domain-containing protein</fullName>
    </recommendedName>
</protein>
<keyword evidence="3" id="KW-1185">Reference proteome</keyword>
<feature type="signal peptide" evidence="1">
    <location>
        <begin position="1"/>
        <end position="28"/>
    </location>
</feature>
<sequence length="354" mass="34436">MSLKRTWLIALTAVLVAIGVVESPAAFAAVGGVVFTPGSTAAGATSSWDVKFVPSNGTTGELKAGDKITVTFNSSFTVPTTPVVTLTGGFTGNCTTTVTKPSAAVIQITLGGTTCDLKNTTGTVTVAGITNPAAGTYAGSSFSVLTSKDTAGSPTGSIVIGPGAPAKLAFVQGPVNGSAGTALSPAITVQVQDQFGTATGASGTTVSLASSAGTIDAGAVATTNASGLATFSGVVLNTTGLGLTMTATASSLTSAVSNSFNITVAVSSGATLTNTASDGTGSGVKSVAYYYCAGYSGSCTSANWTLIGTSTTASSYQVTWTSTPAPGAYRVVSTSTDNVANVSQPTASTPVTVS</sequence>
<reference evidence="2 3" key="1">
    <citation type="submission" date="2019-06" db="EMBL/GenBank/DDBJ databases">
        <title>Sequencing the genomes of 1000 actinobacteria strains.</title>
        <authorList>
            <person name="Klenk H.-P."/>
        </authorList>
    </citation>
    <scope>NUCLEOTIDE SEQUENCE [LARGE SCALE GENOMIC DNA]</scope>
    <source>
        <strain evidence="2 3">DSM 17305</strain>
    </source>
</reference>
<dbReference type="OrthoDB" id="3831434at2"/>
<accession>A0A542EP25</accession>
<evidence type="ECO:0000313" key="2">
    <source>
        <dbReference type="EMBL" id="TQJ17083.1"/>
    </source>
</evidence>
<dbReference type="Gene3D" id="2.60.40.10">
    <property type="entry name" value="Immunoglobulins"/>
    <property type="match status" value="1"/>
</dbReference>
<evidence type="ECO:0000313" key="3">
    <source>
        <dbReference type="Proteomes" id="UP000316298"/>
    </source>
</evidence>